<keyword evidence="4" id="KW-1185">Reference proteome</keyword>
<feature type="compositionally biased region" description="Pro residues" evidence="1">
    <location>
        <begin position="123"/>
        <end position="133"/>
    </location>
</feature>
<name>A0A1G7RCE6_9SPHI</name>
<reference evidence="4" key="1">
    <citation type="submission" date="2016-10" db="EMBL/GenBank/DDBJ databases">
        <authorList>
            <person name="Varghese N."/>
            <person name="Submissions S."/>
        </authorList>
    </citation>
    <scope>NUCLEOTIDE SEQUENCE [LARGE SCALE GENOMIC DNA]</scope>
    <source>
        <strain evidence="4">Gh-67</strain>
    </source>
</reference>
<accession>A0A1G7RCE6</accession>
<keyword evidence="2" id="KW-1133">Transmembrane helix</keyword>
<organism evidence="3 4">
    <name type="scientific">Mucilaginibacter gossypii</name>
    <dbReference type="NCBI Taxonomy" id="551996"/>
    <lineage>
        <taxon>Bacteria</taxon>
        <taxon>Pseudomonadati</taxon>
        <taxon>Bacteroidota</taxon>
        <taxon>Sphingobacteriia</taxon>
        <taxon>Sphingobacteriales</taxon>
        <taxon>Sphingobacteriaceae</taxon>
        <taxon>Mucilaginibacter</taxon>
    </lineage>
</organism>
<protein>
    <submittedName>
        <fullName evidence="3">Protein TonB, links inner and outer membranes</fullName>
    </submittedName>
</protein>
<feature type="transmembrane region" description="Helical" evidence="2">
    <location>
        <begin position="12"/>
        <end position="31"/>
    </location>
</feature>
<dbReference type="AlphaFoldDB" id="A0A1G7RCE6"/>
<keyword evidence="2" id="KW-0472">Membrane</keyword>
<evidence type="ECO:0000313" key="3">
    <source>
        <dbReference type="EMBL" id="SDG08334.1"/>
    </source>
</evidence>
<feature type="compositionally biased region" description="Basic and acidic residues" evidence="1">
    <location>
        <begin position="71"/>
        <end position="96"/>
    </location>
</feature>
<evidence type="ECO:0000256" key="2">
    <source>
        <dbReference type="SAM" id="Phobius"/>
    </source>
</evidence>
<sequence length="272" mass="28843">MEYREENNYPKAFIATGIIMAVLIAACYFIVFKNPPVEENGTGGILVNYGTVDEGMGDDYMSTEEPSVAEKANHTKPDKVTESKPTEEKPTPESSEKTVVTQNNEDAPEVAAPTKKPSQNVAPTPPVKTPPAKPTVNQNALYRGKASTGTGEGDGTGKTPGNQGKTTGTTLTNNYNGTGSGNGGSLNMAQRNFVSRPSVSDDNRQSGKIVVDIRVDKDGNVTYARAGARGTTISDAGLLQKCEDAVKNSKLNPLDNAPDQQQGTVVFVFKVN</sequence>
<feature type="region of interest" description="Disordered" evidence="1">
    <location>
        <begin position="57"/>
        <end position="187"/>
    </location>
</feature>
<proteinExistence type="predicted"/>
<dbReference type="RefSeq" id="WP_091163110.1">
    <property type="nucleotide sequence ID" value="NZ_FNCG01000002.1"/>
</dbReference>
<feature type="compositionally biased region" description="Low complexity" evidence="1">
    <location>
        <begin position="159"/>
        <end position="177"/>
    </location>
</feature>
<dbReference type="PROSITE" id="PS51257">
    <property type="entry name" value="PROKAR_LIPOPROTEIN"/>
    <property type="match status" value="1"/>
</dbReference>
<evidence type="ECO:0000313" key="4">
    <source>
        <dbReference type="Proteomes" id="UP000199705"/>
    </source>
</evidence>
<gene>
    <name evidence="3" type="ORF">SAMN05192573_102198</name>
</gene>
<dbReference type="STRING" id="551996.SAMN05192573_102198"/>
<keyword evidence="2" id="KW-0812">Transmembrane</keyword>
<evidence type="ECO:0000256" key="1">
    <source>
        <dbReference type="SAM" id="MobiDB-lite"/>
    </source>
</evidence>
<dbReference type="EMBL" id="FNCG01000002">
    <property type="protein sequence ID" value="SDG08334.1"/>
    <property type="molecule type" value="Genomic_DNA"/>
</dbReference>
<dbReference type="Proteomes" id="UP000199705">
    <property type="component" value="Unassembled WGS sequence"/>
</dbReference>